<gene>
    <name evidence="1" type="ORF">Lalb_Chr01g0008821</name>
</gene>
<reference evidence="2" key="1">
    <citation type="journal article" date="2020" name="Nat. Commun.">
        <title>Genome sequence of the cluster root forming white lupin.</title>
        <authorList>
            <person name="Hufnagel B."/>
            <person name="Marques A."/>
            <person name="Soriano A."/>
            <person name="Marques L."/>
            <person name="Divol F."/>
            <person name="Doumas P."/>
            <person name="Sallet E."/>
            <person name="Mancinotti D."/>
            <person name="Carrere S."/>
            <person name="Marande W."/>
            <person name="Arribat S."/>
            <person name="Keller J."/>
            <person name="Huneau C."/>
            <person name="Blein T."/>
            <person name="Aime D."/>
            <person name="Laguerre M."/>
            <person name="Taylor J."/>
            <person name="Schubert V."/>
            <person name="Nelson M."/>
            <person name="Geu-Flores F."/>
            <person name="Crespi M."/>
            <person name="Gallardo-Guerrero K."/>
            <person name="Delaux P.-M."/>
            <person name="Salse J."/>
            <person name="Berges H."/>
            <person name="Guyot R."/>
            <person name="Gouzy J."/>
            <person name="Peret B."/>
        </authorList>
    </citation>
    <scope>NUCLEOTIDE SEQUENCE [LARGE SCALE GENOMIC DNA]</scope>
    <source>
        <strain evidence="2">cv. Amiga</strain>
    </source>
</reference>
<evidence type="ECO:0000313" key="2">
    <source>
        <dbReference type="Proteomes" id="UP000447434"/>
    </source>
</evidence>
<proteinExistence type="predicted"/>
<sequence length="65" mass="7339">MHEHLFLHFFDISSIQHSRTGISPVQSGPITHSVKTTKQNCFQVRLVIEPVGPSGPVRLSQHCYK</sequence>
<dbReference type="Proteomes" id="UP000447434">
    <property type="component" value="Chromosome 1"/>
</dbReference>
<dbReference type="EMBL" id="WOCE01000001">
    <property type="protein sequence ID" value="KAE9620989.1"/>
    <property type="molecule type" value="Genomic_DNA"/>
</dbReference>
<protein>
    <submittedName>
        <fullName evidence="1">Uncharacterized protein</fullName>
    </submittedName>
</protein>
<evidence type="ECO:0000313" key="1">
    <source>
        <dbReference type="EMBL" id="KAE9620989.1"/>
    </source>
</evidence>
<organism evidence="1 2">
    <name type="scientific">Lupinus albus</name>
    <name type="common">White lupine</name>
    <name type="synonym">Lupinus termis</name>
    <dbReference type="NCBI Taxonomy" id="3870"/>
    <lineage>
        <taxon>Eukaryota</taxon>
        <taxon>Viridiplantae</taxon>
        <taxon>Streptophyta</taxon>
        <taxon>Embryophyta</taxon>
        <taxon>Tracheophyta</taxon>
        <taxon>Spermatophyta</taxon>
        <taxon>Magnoliopsida</taxon>
        <taxon>eudicotyledons</taxon>
        <taxon>Gunneridae</taxon>
        <taxon>Pentapetalae</taxon>
        <taxon>rosids</taxon>
        <taxon>fabids</taxon>
        <taxon>Fabales</taxon>
        <taxon>Fabaceae</taxon>
        <taxon>Papilionoideae</taxon>
        <taxon>50 kb inversion clade</taxon>
        <taxon>genistoids sensu lato</taxon>
        <taxon>core genistoids</taxon>
        <taxon>Genisteae</taxon>
        <taxon>Lupinus</taxon>
    </lineage>
</organism>
<keyword evidence="2" id="KW-1185">Reference proteome</keyword>
<name>A0A6A4R4K6_LUPAL</name>
<comment type="caution">
    <text evidence="1">The sequence shown here is derived from an EMBL/GenBank/DDBJ whole genome shotgun (WGS) entry which is preliminary data.</text>
</comment>
<dbReference type="AlphaFoldDB" id="A0A6A4R4K6"/>
<accession>A0A6A4R4K6</accession>